<comment type="caution">
    <text evidence="1">The sequence shown here is derived from an EMBL/GenBank/DDBJ whole genome shotgun (WGS) entry which is preliminary data.</text>
</comment>
<evidence type="ECO:0000313" key="1">
    <source>
        <dbReference type="EMBL" id="KAK8215192.1"/>
    </source>
</evidence>
<protein>
    <submittedName>
        <fullName evidence="1">Uncharacterized protein</fullName>
    </submittedName>
</protein>
<keyword evidence="2" id="KW-1185">Reference proteome</keyword>
<gene>
    <name evidence="1" type="ORF">M8818_002203</name>
</gene>
<reference evidence="1" key="1">
    <citation type="submission" date="2024-02" db="EMBL/GenBank/DDBJ databases">
        <title>Metagenome Assembled Genome of Zalaria obscura JY119.</title>
        <authorList>
            <person name="Vighnesh L."/>
            <person name="Jagadeeshwari U."/>
            <person name="Venkata Ramana C."/>
            <person name="Sasikala C."/>
        </authorList>
    </citation>
    <scope>NUCLEOTIDE SEQUENCE</scope>
    <source>
        <strain evidence="1">JY119</strain>
    </source>
</reference>
<name>A0ACC3SI77_9PEZI</name>
<dbReference type="EMBL" id="JAMKPW020000009">
    <property type="protein sequence ID" value="KAK8215192.1"/>
    <property type="molecule type" value="Genomic_DNA"/>
</dbReference>
<proteinExistence type="predicted"/>
<organism evidence="1 2">
    <name type="scientific">Zalaria obscura</name>
    <dbReference type="NCBI Taxonomy" id="2024903"/>
    <lineage>
        <taxon>Eukaryota</taxon>
        <taxon>Fungi</taxon>
        <taxon>Dikarya</taxon>
        <taxon>Ascomycota</taxon>
        <taxon>Pezizomycotina</taxon>
        <taxon>Dothideomycetes</taxon>
        <taxon>Dothideomycetidae</taxon>
        <taxon>Dothideales</taxon>
        <taxon>Zalariaceae</taxon>
        <taxon>Zalaria</taxon>
    </lineage>
</organism>
<sequence>MSMSERSAEYDPLLHLRGGASSSNMKRYRPALLLMVVRSRKPTKASRAAEAQIRLQRLEDMVATLVQGPQRNSADTTPSKGLPTPDSLQTTEPSPAGHLEVHGTETSYIGPTHWTTVMENIRDIRAALTSEELEDHEPLPTPPPDDSDILIRALPITASSVYASVPPRPACDKLLFNFFNGNQQAYLPFIHSGKFAREYSAFWPNPSSQSLLWVSMLFSMLSIGSLNLVHFPNHPSTNSPAPDELSSASLLASARRALVAGQYQKALPYSVEAVLLHAFTKFVSTRDLDTDAWLHFGIAARLAMKQGYHRDPSQFPSITPFEGEMRRRVFYIAGTLDLQLSFQAGLPSIFHEEECDTEFPRNLLDSDFDESSAILPPGRGLTDATPMLYYCYKGRLVRVLRRAIRQSLYLTHTVYADTMRLDRELWTVHADLPPSLRHKPLAEAFADEPFLILHRLYIHLVFQQTRIVLHRRYLSHARSDPAYAYSRSSCVDAAMAVLGLQAEFHAACRPGGMWCGRCNMSSLTLHHFLLAAMVVCLELYEAQKETLACETSGAEGAVEEGSRRARQGQGRVPEEVVARHQMHDALRLALESWEERSAESKDARRASAVLRTVLSKVPRPDLPLTQESQGARDTTQALSDNGALLSESGMMDPAWTIPPTSTANANAQDADAASWATGTSLEATDPLNTLFGDASDIDWTQVDQWLLRDNADQPMDWDFLNASAVQF</sequence>
<accession>A0ACC3SI77</accession>
<dbReference type="Proteomes" id="UP001320706">
    <property type="component" value="Unassembled WGS sequence"/>
</dbReference>
<evidence type="ECO:0000313" key="2">
    <source>
        <dbReference type="Proteomes" id="UP001320706"/>
    </source>
</evidence>